<gene>
    <name evidence="1" type="ORF">B296_00000626</name>
</gene>
<evidence type="ECO:0000313" key="1">
    <source>
        <dbReference type="EMBL" id="RRT83371.1"/>
    </source>
</evidence>
<organism evidence="1 2">
    <name type="scientific">Ensete ventricosum</name>
    <name type="common">Abyssinian banana</name>
    <name type="synonym">Musa ensete</name>
    <dbReference type="NCBI Taxonomy" id="4639"/>
    <lineage>
        <taxon>Eukaryota</taxon>
        <taxon>Viridiplantae</taxon>
        <taxon>Streptophyta</taxon>
        <taxon>Embryophyta</taxon>
        <taxon>Tracheophyta</taxon>
        <taxon>Spermatophyta</taxon>
        <taxon>Magnoliopsida</taxon>
        <taxon>Liliopsida</taxon>
        <taxon>Zingiberales</taxon>
        <taxon>Musaceae</taxon>
        <taxon>Ensete</taxon>
    </lineage>
</organism>
<dbReference type="Proteomes" id="UP000287651">
    <property type="component" value="Unassembled WGS sequence"/>
</dbReference>
<dbReference type="EMBL" id="AMZH03000507">
    <property type="protein sequence ID" value="RRT83371.1"/>
    <property type="molecule type" value="Genomic_DNA"/>
</dbReference>
<proteinExistence type="predicted"/>
<sequence length="142" mass="15625">MTGRGPAMEDSQATSRFIESPNSVVRCGFTSSSWLAEEEEEEDAMRYHVCELADFAQCTAGMHEWSQRQGYLSLTTSNYKMIAQDLYSPEKLHRCAAHENRPTCEPWSPQLGTYALPTSSVALGVVSAAPSMSGQKRTALPS</sequence>
<comment type="caution">
    <text evidence="1">The sequence shown here is derived from an EMBL/GenBank/DDBJ whole genome shotgun (WGS) entry which is preliminary data.</text>
</comment>
<evidence type="ECO:0000313" key="2">
    <source>
        <dbReference type="Proteomes" id="UP000287651"/>
    </source>
</evidence>
<dbReference type="AlphaFoldDB" id="A0A427B4H0"/>
<accession>A0A427B4H0</accession>
<name>A0A427B4H0_ENSVE</name>
<reference evidence="1 2" key="1">
    <citation type="journal article" date="2014" name="Agronomy (Basel)">
        <title>A Draft Genome Sequence for Ensete ventricosum, the Drought-Tolerant Tree Against Hunger.</title>
        <authorList>
            <person name="Harrison J."/>
            <person name="Moore K.A."/>
            <person name="Paszkiewicz K."/>
            <person name="Jones T."/>
            <person name="Grant M."/>
            <person name="Ambacheew D."/>
            <person name="Muzemil S."/>
            <person name="Studholme D.J."/>
        </authorList>
    </citation>
    <scope>NUCLEOTIDE SEQUENCE [LARGE SCALE GENOMIC DNA]</scope>
</reference>
<protein>
    <submittedName>
        <fullName evidence="1">Uncharacterized protein</fullName>
    </submittedName>
</protein>